<dbReference type="AlphaFoldDB" id="A0A2U3QDM1"/>
<protein>
    <submittedName>
        <fullName evidence="2">Uncharacterized protein</fullName>
    </submittedName>
</protein>
<dbReference type="EMBL" id="LS398110">
    <property type="protein sequence ID" value="SPP99440.1"/>
    <property type="molecule type" value="Genomic_DNA"/>
</dbReference>
<evidence type="ECO:0000313" key="2">
    <source>
        <dbReference type="EMBL" id="SPP99440.1"/>
    </source>
</evidence>
<keyword evidence="1" id="KW-0812">Transmembrane</keyword>
<accession>A0A2U3QDM1</accession>
<proteinExistence type="predicted"/>
<keyword evidence="1" id="KW-1133">Transmembrane helix</keyword>
<feature type="transmembrane region" description="Helical" evidence="1">
    <location>
        <begin position="47"/>
        <end position="68"/>
    </location>
</feature>
<dbReference type="Proteomes" id="UP000246085">
    <property type="component" value="Chromosome BRAD3257"/>
</dbReference>
<gene>
    <name evidence="2" type="ORF">BRAD3257_8863</name>
</gene>
<evidence type="ECO:0000313" key="3">
    <source>
        <dbReference type="Proteomes" id="UP000246085"/>
    </source>
</evidence>
<sequence length="113" mass="12185">MRAVPEAAPIFALRIAGLLQTNNSPANWLCLSQGRTKEYMRWSPFNVSTSILAFICGLPFGPVGVASGHMRSRSRSSRCFRPVAEKCGATLAPVADSTTGTTLVGRQRNDRAC</sequence>
<name>A0A2U3QDM1_9BRAD</name>
<dbReference type="KEGG" id="bvz:BRAD3257_8863"/>
<organism evidence="2 3">
    <name type="scientific">Bradyrhizobium vignae</name>
    <dbReference type="NCBI Taxonomy" id="1549949"/>
    <lineage>
        <taxon>Bacteria</taxon>
        <taxon>Pseudomonadati</taxon>
        <taxon>Pseudomonadota</taxon>
        <taxon>Alphaproteobacteria</taxon>
        <taxon>Hyphomicrobiales</taxon>
        <taxon>Nitrobacteraceae</taxon>
        <taxon>Bradyrhizobium</taxon>
    </lineage>
</organism>
<evidence type="ECO:0000256" key="1">
    <source>
        <dbReference type="SAM" id="Phobius"/>
    </source>
</evidence>
<reference evidence="2 3" key="1">
    <citation type="submission" date="2018-03" db="EMBL/GenBank/DDBJ databases">
        <authorList>
            <person name="Gully D."/>
        </authorList>
    </citation>
    <scope>NUCLEOTIDE SEQUENCE [LARGE SCALE GENOMIC DNA]</scope>
    <source>
        <strain evidence="2">ORS3257</strain>
    </source>
</reference>
<keyword evidence="1" id="KW-0472">Membrane</keyword>